<protein>
    <submittedName>
        <fullName evidence="2">Uncharacterized protein</fullName>
    </submittedName>
</protein>
<keyword evidence="1" id="KW-0812">Transmembrane</keyword>
<evidence type="ECO:0000313" key="2">
    <source>
        <dbReference type="EMBL" id="CAD5228358.1"/>
    </source>
</evidence>
<organism evidence="2 3">
    <name type="scientific">Bursaphelenchus okinawaensis</name>
    <dbReference type="NCBI Taxonomy" id="465554"/>
    <lineage>
        <taxon>Eukaryota</taxon>
        <taxon>Metazoa</taxon>
        <taxon>Ecdysozoa</taxon>
        <taxon>Nematoda</taxon>
        <taxon>Chromadorea</taxon>
        <taxon>Rhabditida</taxon>
        <taxon>Tylenchina</taxon>
        <taxon>Tylenchomorpha</taxon>
        <taxon>Aphelenchoidea</taxon>
        <taxon>Aphelenchoididae</taxon>
        <taxon>Bursaphelenchus</taxon>
    </lineage>
</organism>
<dbReference type="AlphaFoldDB" id="A0A811LIN1"/>
<feature type="transmembrane region" description="Helical" evidence="1">
    <location>
        <begin position="20"/>
        <end position="39"/>
    </location>
</feature>
<dbReference type="Proteomes" id="UP000614601">
    <property type="component" value="Unassembled WGS sequence"/>
</dbReference>
<gene>
    <name evidence="2" type="ORF">BOKJ2_LOCUS12638</name>
</gene>
<evidence type="ECO:0000256" key="1">
    <source>
        <dbReference type="SAM" id="Phobius"/>
    </source>
</evidence>
<dbReference type="OrthoDB" id="10395159at2759"/>
<keyword evidence="1" id="KW-0472">Membrane</keyword>
<comment type="caution">
    <text evidence="2">The sequence shown here is derived from an EMBL/GenBank/DDBJ whole genome shotgun (WGS) entry which is preliminary data.</text>
</comment>
<dbReference type="Proteomes" id="UP000783686">
    <property type="component" value="Unassembled WGS sequence"/>
</dbReference>
<evidence type="ECO:0000313" key="3">
    <source>
        <dbReference type="Proteomes" id="UP000614601"/>
    </source>
</evidence>
<dbReference type="EMBL" id="CAJFDH010000006">
    <property type="protein sequence ID" value="CAD5228358.1"/>
    <property type="molecule type" value="Genomic_DNA"/>
</dbReference>
<keyword evidence="3" id="KW-1185">Reference proteome</keyword>
<accession>A0A811LIN1</accession>
<reference evidence="2" key="1">
    <citation type="submission" date="2020-09" db="EMBL/GenBank/DDBJ databases">
        <authorList>
            <person name="Kikuchi T."/>
        </authorList>
    </citation>
    <scope>NUCLEOTIDE SEQUENCE</scope>
    <source>
        <strain evidence="2">SH1</strain>
    </source>
</reference>
<sequence>MVVLPISSLKWLQVLAHATIFYGGCGFVLLHAARFIVALTTPFIHESNQTLVILPRIDADVPLKYSMTPLYEWRVVPKKIK</sequence>
<name>A0A811LIN1_9BILA</name>
<proteinExistence type="predicted"/>
<keyword evidence="1" id="KW-1133">Transmembrane helix</keyword>
<dbReference type="EMBL" id="CAJFCW020000006">
    <property type="protein sequence ID" value="CAG9124385.1"/>
    <property type="molecule type" value="Genomic_DNA"/>
</dbReference>